<dbReference type="InterPro" id="IPR016024">
    <property type="entry name" value="ARM-type_fold"/>
</dbReference>
<comment type="caution">
    <text evidence="11">The sequence shown here is derived from an EMBL/GenBank/DDBJ whole genome shotgun (WGS) entry which is preliminary data.</text>
</comment>
<feature type="region of interest" description="Disordered" evidence="8">
    <location>
        <begin position="1"/>
        <end position="30"/>
    </location>
</feature>
<evidence type="ECO:0000256" key="3">
    <source>
        <dbReference type="ARBA" id="ARBA00023054"/>
    </source>
</evidence>
<dbReference type="Proteomes" id="UP001249851">
    <property type="component" value="Unassembled WGS sequence"/>
</dbReference>
<feature type="coiled-coil region" evidence="7">
    <location>
        <begin position="377"/>
        <end position="411"/>
    </location>
</feature>
<proteinExistence type="inferred from homology"/>
<keyword evidence="3 7" id="KW-0175">Coiled coil</keyword>
<dbReference type="InterPro" id="IPR011501">
    <property type="entry name" value="Noc3_N"/>
</dbReference>
<feature type="compositionally biased region" description="Basic and acidic residues" evidence="8">
    <location>
        <begin position="16"/>
        <end position="25"/>
    </location>
</feature>
<evidence type="ECO:0000313" key="12">
    <source>
        <dbReference type="Proteomes" id="UP001249851"/>
    </source>
</evidence>
<dbReference type="SUPFAM" id="SSF48371">
    <property type="entry name" value="ARM repeat"/>
    <property type="match status" value="1"/>
</dbReference>
<dbReference type="Pfam" id="PF03914">
    <property type="entry name" value="CBF"/>
    <property type="match status" value="1"/>
</dbReference>
<accession>A0AAD9QMD4</accession>
<evidence type="ECO:0000256" key="4">
    <source>
        <dbReference type="ARBA" id="ARBA00023242"/>
    </source>
</evidence>
<sequence>MARKKRPKETKKVRKAVNDKMKNGDVEIPEEDVLDPEDFEYFQDMGNSAFIQGIAIGMPAIGNKRKRKPGVGVEDAEADYEKKPRVGPTVENPTERILLPIKSANNIIQRKEKIIPKEPENVQQTTISPTPPPMISMVELFSQRQEKLEKRRLRIAGLSNRILENPQEHIPELQELCRLCDEKDVDVEITTRKLAMVSLYPIRVPTQKERAVKLSKDVKKLRDFEDEGLKLQTAKVSNGLLQKKVASQGLIMVAVQCMCDLLTSLPHFNFHTNLVAVLVPRMNDKHLDGQISKQCFDAFVKLFKQDSLGKVSLEAVKFISKFVKRKQFRVQPCVLETFLHLRINPLVIQALKKSNEKKSVVELKLEKKKHRIEKKLKGKMSKKEKKRRREMKKLENELKETEAVESHQKKAKLQTEILKFVFVTYFRVLKTIGHCPLLSPVLEGLAKFAHLINIEFFNDLMAAIQSLLNNENLTLRETLNCEALNIDPRGFYNMLYSCLLQVDAGSNSQDAFIVLQCLEEMLKKRRKQRVSGFVKRLCTVSLHSQANGALAFLSYVKSFLQSHTKVHALLDNESIGIGLFRPDVNDPELSNADSSTAWELALLRTAHYHPLVKMIAHHVAQGAPSKGHFSAIMRKSAEALWQEYDSSEMKLNPDMDENTPMNNKKVLFKKVRHMSAGGWKIADMESDVINALDFTERRGSSAKFTLAVRQAAR</sequence>
<evidence type="ECO:0000256" key="6">
    <source>
        <dbReference type="ARBA" id="ARBA00032937"/>
    </source>
</evidence>
<dbReference type="PANTHER" id="PTHR14428:SF5">
    <property type="entry name" value="NUCLEOLAR COMPLEX PROTEIN 3 HOMOLOG"/>
    <property type="match status" value="1"/>
</dbReference>
<comment type="subcellular location">
    <subcellularLocation>
        <location evidence="1">Nucleus</location>
        <location evidence="1">Nucleolus</location>
    </subcellularLocation>
</comment>
<feature type="domain" description="CCAAT-binding factor" evidence="9">
    <location>
        <begin position="479"/>
        <end position="616"/>
    </location>
</feature>
<protein>
    <recommendedName>
        <fullName evidence="6">NOC3-like protein</fullName>
    </recommendedName>
    <alternativeName>
        <fullName evidence="5">Nucleolar complex-associated protein 3-like protein</fullName>
    </alternativeName>
</protein>
<evidence type="ECO:0000259" key="10">
    <source>
        <dbReference type="Pfam" id="PF07540"/>
    </source>
</evidence>
<evidence type="ECO:0000256" key="2">
    <source>
        <dbReference type="ARBA" id="ARBA00007797"/>
    </source>
</evidence>
<reference evidence="11" key="1">
    <citation type="journal article" date="2023" name="G3 (Bethesda)">
        <title>Whole genome assembly and annotation of the endangered Caribbean coral Acropora cervicornis.</title>
        <authorList>
            <person name="Selwyn J.D."/>
            <person name="Vollmer S.V."/>
        </authorList>
    </citation>
    <scope>NUCLEOTIDE SEQUENCE</scope>
    <source>
        <strain evidence="11">K2</strain>
    </source>
</reference>
<evidence type="ECO:0000256" key="1">
    <source>
        <dbReference type="ARBA" id="ARBA00004604"/>
    </source>
</evidence>
<comment type="similarity">
    <text evidence="2">Belongs to the CBF/MAK21 family.</text>
</comment>
<evidence type="ECO:0000313" key="11">
    <source>
        <dbReference type="EMBL" id="KAK2563907.1"/>
    </source>
</evidence>
<dbReference type="InterPro" id="IPR016903">
    <property type="entry name" value="Nucleolar_cplx-assoc_3"/>
</dbReference>
<dbReference type="GO" id="GO:0005730">
    <property type="term" value="C:nucleolus"/>
    <property type="evidence" value="ECO:0007669"/>
    <property type="project" value="UniProtKB-SubCell"/>
</dbReference>
<gene>
    <name evidence="11" type="ORF">P5673_012918</name>
</gene>
<dbReference type="GO" id="GO:0003682">
    <property type="term" value="F:chromatin binding"/>
    <property type="evidence" value="ECO:0007669"/>
    <property type="project" value="TreeGrafter"/>
</dbReference>
<dbReference type="AlphaFoldDB" id="A0AAD9QMD4"/>
<feature type="domain" description="Nucleolar complex-associated protein 3 N-terminal" evidence="10">
    <location>
        <begin position="152"/>
        <end position="227"/>
    </location>
</feature>
<evidence type="ECO:0000259" key="9">
    <source>
        <dbReference type="Pfam" id="PF03914"/>
    </source>
</evidence>
<organism evidence="11 12">
    <name type="scientific">Acropora cervicornis</name>
    <name type="common">Staghorn coral</name>
    <dbReference type="NCBI Taxonomy" id="6130"/>
    <lineage>
        <taxon>Eukaryota</taxon>
        <taxon>Metazoa</taxon>
        <taxon>Cnidaria</taxon>
        <taxon>Anthozoa</taxon>
        <taxon>Hexacorallia</taxon>
        <taxon>Scleractinia</taxon>
        <taxon>Astrocoeniina</taxon>
        <taxon>Acroporidae</taxon>
        <taxon>Acropora</taxon>
    </lineage>
</organism>
<reference evidence="11" key="2">
    <citation type="journal article" date="2023" name="Science">
        <title>Genomic signatures of disease resistance in endangered staghorn corals.</title>
        <authorList>
            <person name="Vollmer S.V."/>
            <person name="Selwyn J.D."/>
            <person name="Despard B.A."/>
            <person name="Roesel C.L."/>
        </authorList>
    </citation>
    <scope>NUCLEOTIDE SEQUENCE</scope>
    <source>
        <strain evidence="11">K2</strain>
    </source>
</reference>
<evidence type="ECO:0000256" key="5">
    <source>
        <dbReference type="ARBA" id="ARBA00032701"/>
    </source>
</evidence>
<evidence type="ECO:0000256" key="8">
    <source>
        <dbReference type="SAM" id="MobiDB-lite"/>
    </source>
</evidence>
<keyword evidence="4" id="KW-0539">Nucleus</keyword>
<evidence type="ECO:0000256" key="7">
    <source>
        <dbReference type="SAM" id="Coils"/>
    </source>
</evidence>
<dbReference type="Pfam" id="PF07540">
    <property type="entry name" value="NOC3p"/>
    <property type="match status" value="1"/>
</dbReference>
<dbReference type="PANTHER" id="PTHR14428">
    <property type="entry name" value="NUCLEOLAR COMPLEX PROTEIN 3"/>
    <property type="match status" value="1"/>
</dbReference>
<keyword evidence="12" id="KW-1185">Reference proteome</keyword>
<feature type="compositionally biased region" description="Basic residues" evidence="8">
    <location>
        <begin position="1"/>
        <end position="15"/>
    </location>
</feature>
<dbReference type="EMBL" id="JARQWQ010000024">
    <property type="protein sequence ID" value="KAK2563907.1"/>
    <property type="molecule type" value="Genomic_DNA"/>
</dbReference>
<dbReference type="GO" id="GO:0006270">
    <property type="term" value="P:DNA replication initiation"/>
    <property type="evidence" value="ECO:0007669"/>
    <property type="project" value="TreeGrafter"/>
</dbReference>
<dbReference type="InterPro" id="IPR005612">
    <property type="entry name" value="CCAAT-binding_factor"/>
</dbReference>
<feature type="region of interest" description="Disordered" evidence="8">
    <location>
        <begin position="65"/>
        <end position="89"/>
    </location>
</feature>
<name>A0AAD9QMD4_ACRCE</name>